<dbReference type="Gene3D" id="2.60.120.1440">
    <property type="match status" value="1"/>
</dbReference>
<dbReference type="Pfam" id="PF16344">
    <property type="entry name" value="FecR_C"/>
    <property type="match status" value="1"/>
</dbReference>
<comment type="caution">
    <text evidence="4">The sequence shown here is derived from an EMBL/GenBank/DDBJ whole genome shotgun (WGS) entry which is preliminary data.</text>
</comment>
<organism evidence="4 5">
    <name type="scientific">Chitinophaga dinghuensis</name>
    <dbReference type="NCBI Taxonomy" id="1539050"/>
    <lineage>
        <taxon>Bacteria</taxon>
        <taxon>Pseudomonadati</taxon>
        <taxon>Bacteroidota</taxon>
        <taxon>Chitinophagia</taxon>
        <taxon>Chitinophagales</taxon>
        <taxon>Chitinophagaceae</taxon>
        <taxon>Chitinophaga</taxon>
    </lineage>
</organism>
<reference evidence="4 5" key="1">
    <citation type="submission" date="2018-06" db="EMBL/GenBank/DDBJ databases">
        <title>Genomic Encyclopedia of Archaeal and Bacterial Type Strains, Phase II (KMG-II): from individual species to whole genera.</title>
        <authorList>
            <person name="Goeker M."/>
        </authorList>
    </citation>
    <scope>NUCLEOTIDE SEQUENCE [LARGE SCALE GENOMIC DNA]</scope>
    <source>
        <strain evidence="4 5">DSM 29821</strain>
    </source>
</reference>
<gene>
    <name evidence="4" type="ORF">CLV59_106231</name>
</gene>
<protein>
    <submittedName>
        <fullName evidence="4">FecR protein</fullName>
    </submittedName>
</protein>
<feature type="domain" description="Protein FecR C-terminal" evidence="3">
    <location>
        <begin position="323"/>
        <end position="388"/>
    </location>
</feature>
<dbReference type="GO" id="GO:0016989">
    <property type="term" value="F:sigma factor antagonist activity"/>
    <property type="evidence" value="ECO:0007669"/>
    <property type="project" value="TreeGrafter"/>
</dbReference>
<accession>A0A327VV98</accession>
<name>A0A327VV98_9BACT</name>
<keyword evidence="5" id="KW-1185">Reference proteome</keyword>
<feature type="domain" description="FecR protein" evidence="2">
    <location>
        <begin position="192"/>
        <end position="276"/>
    </location>
</feature>
<dbReference type="InterPro" id="IPR006860">
    <property type="entry name" value="FecR"/>
</dbReference>
<evidence type="ECO:0000256" key="1">
    <source>
        <dbReference type="SAM" id="Phobius"/>
    </source>
</evidence>
<evidence type="ECO:0000259" key="2">
    <source>
        <dbReference type="Pfam" id="PF04773"/>
    </source>
</evidence>
<dbReference type="AlphaFoldDB" id="A0A327VV98"/>
<dbReference type="Pfam" id="PF04773">
    <property type="entry name" value="FecR"/>
    <property type="match status" value="1"/>
</dbReference>
<dbReference type="Proteomes" id="UP000249819">
    <property type="component" value="Unassembled WGS sequence"/>
</dbReference>
<evidence type="ECO:0000313" key="5">
    <source>
        <dbReference type="Proteomes" id="UP000249819"/>
    </source>
</evidence>
<dbReference type="OrthoDB" id="660255at2"/>
<sequence length="391" mass="43940">MPLSQKQITDLLLKHLYGELTAEEAATLEQWRMSNEENNALFAEFSDEEKVKQELSALLATRSRIWEQLDAHTGSVRTLRRSYQRPLLVAASISLLLMVAGYLLWNRPPSSHTPIAKHMADIPAPAANRAFITLRNGQKIYIDSLQPGADGQLKGTGAQKLAADQLVYNENTDGNHRPELNTITVPKGSKPLQVTLPDGSDLWINVATSVSFMVPFPKDTRMVHVTGEAYFDVAQNASKPFTVQVRNEVIHVLGTTFNVQSYEDESITKTTLVTGKLQINQTKTGTMNVLNSGQQAITQSNDAVIVKDDADLEEVLSWKQDMFHFRNEELKSIMNQLGRWYDITVVYPRNIPNRFFTASISRRKSLSEVLKIMEQNGIHFKLEGKTLMVMP</sequence>
<dbReference type="InterPro" id="IPR032508">
    <property type="entry name" value="FecR_C"/>
</dbReference>
<dbReference type="PANTHER" id="PTHR30273">
    <property type="entry name" value="PERIPLASMIC SIGNAL SENSOR AND SIGMA FACTOR ACTIVATOR FECR-RELATED"/>
    <property type="match status" value="1"/>
</dbReference>
<feature type="transmembrane region" description="Helical" evidence="1">
    <location>
        <begin position="87"/>
        <end position="105"/>
    </location>
</feature>
<keyword evidence="1" id="KW-0812">Transmembrane</keyword>
<evidence type="ECO:0000313" key="4">
    <source>
        <dbReference type="EMBL" id="RAJ79170.1"/>
    </source>
</evidence>
<dbReference type="Gene3D" id="3.55.50.30">
    <property type="match status" value="1"/>
</dbReference>
<dbReference type="PANTHER" id="PTHR30273:SF2">
    <property type="entry name" value="PROTEIN FECR"/>
    <property type="match status" value="1"/>
</dbReference>
<keyword evidence="1" id="KW-1133">Transmembrane helix</keyword>
<keyword evidence="1" id="KW-0472">Membrane</keyword>
<dbReference type="EMBL" id="QLMA01000006">
    <property type="protein sequence ID" value="RAJ79170.1"/>
    <property type="molecule type" value="Genomic_DNA"/>
</dbReference>
<evidence type="ECO:0000259" key="3">
    <source>
        <dbReference type="Pfam" id="PF16344"/>
    </source>
</evidence>
<proteinExistence type="predicted"/>
<dbReference type="InterPro" id="IPR012373">
    <property type="entry name" value="Ferrdict_sens_TM"/>
</dbReference>